<dbReference type="EMBL" id="CP003774">
    <property type="protein sequence ID" value="AFQ48262.1"/>
    <property type="molecule type" value="Genomic_DNA"/>
</dbReference>
<gene>
    <name evidence="1" type="ORF">GEM_1837</name>
</gene>
<name>A0A9W3K3Y0_BURCE</name>
<proteinExistence type="predicted"/>
<protein>
    <submittedName>
        <fullName evidence="1">Uncharacterized protein</fullName>
    </submittedName>
</protein>
<accession>A0A9W3K3Y0</accession>
<dbReference type="Proteomes" id="UP000032866">
    <property type="component" value="Chromosome 1"/>
</dbReference>
<reference evidence="1 2" key="1">
    <citation type="journal article" date="2012" name="J. Bacteriol.">
        <title>Complete Genome Sequence of Burkholderia sp. Strain GG4, a Betaproteobacterium That Reduces 3-Oxo-N-Acylhomoserine Lactones and Produces Different N-Acylhomoserine Lactones.</title>
        <authorList>
            <person name="Hong K.W."/>
            <person name="Koh C.L."/>
            <person name="Sam C.K."/>
            <person name="Yin W.F."/>
            <person name="Chan K.G."/>
        </authorList>
    </citation>
    <scope>NUCLEOTIDE SEQUENCE [LARGE SCALE GENOMIC DNA]</scope>
    <source>
        <strain evidence="1 2">GG4</strain>
    </source>
</reference>
<dbReference type="AlphaFoldDB" id="A0A9W3K3Y0"/>
<dbReference type="KEGG" id="bct:GEM_1837"/>
<organism evidence="1 2">
    <name type="scientific">Burkholderia cepacia GG4</name>
    <dbReference type="NCBI Taxonomy" id="1009846"/>
    <lineage>
        <taxon>Bacteria</taxon>
        <taxon>Pseudomonadati</taxon>
        <taxon>Pseudomonadota</taxon>
        <taxon>Betaproteobacteria</taxon>
        <taxon>Burkholderiales</taxon>
        <taxon>Burkholderiaceae</taxon>
        <taxon>Burkholderia</taxon>
        <taxon>Burkholderia cepacia complex</taxon>
    </lineage>
</organism>
<evidence type="ECO:0000313" key="1">
    <source>
        <dbReference type="EMBL" id="AFQ48262.1"/>
    </source>
</evidence>
<sequence length="90" mass="9650">MRTLSAVRSRCVMSSMLAPYRAPINLAEWPAYPTSRHRGQWICGDRSATSALSTQLFPGACASLAEGFGMSCVPPGSALRTQSVLKVSVF</sequence>
<evidence type="ECO:0000313" key="2">
    <source>
        <dbReference type="Proteomes" id="UP000032866"/>
    </source>
</evidence>